<evidence type="ECO:0000313" key="3">
    <source>
        <dbReference type="EMBL" id="KAK2595285.1"/>
    </source>
</evidence>
<evidence type="ECO:0008006" key="5">
    <source>
        <dbReference type="Google" id="ProtNLM"/>
    </source>
</evidence>
<organism evidence="3 4">
    <name type="scientific">Conoideocrella luteorostrata</name>
    <dbReference type="NCBI Taxonomy" id="1105319"/>
    <lineage>
        <taxon>Eukaryota</taxon>
        <taxon>Fungi</taxon>
        <taxon>Dikarya</taxon>
        <taxon>Ascomycota</taxon>
        <taxon>Pezizomycotina</taxon>
        <taxon>Sordariomycetes</taxon>
        <taxon>Hypocreomycetidae</taxon>
        <taxon>Hypocreales</taxon>
        <taxon>Clavicipitaceae</taxon>
        <taxon>Conoideocrella</taxon>
    </lineage>
</organism>
<keyword evidence="2" id="KW-0472">Membrane</keyword>
<evidence type="ECO:0000256" key="2">
    <source>
        <dbReference type="SAM" id="Phobius"/>
    </source>
</evidence>
<feature type="transmembrane region" description="Helical" evidence="2">
    <location>
        <begin position="79"/>
        <end position="103"/>
    </location>
</feature>
<dbReference type="EMBL" id="JASWJB010000137">
    <property type="protein sequence ID" value="KAK2595285.1"/>
    <property type="molecule type" value="Genomic_DNA"/>
</dbReference>
<comment type="caution">
    <text evidence="3">The sequence shown here is derived from an EMBL/GenBank/DDBJ whole genome shotgun (WGS) entry which is preliminary data.</text>
</comment>
<dbReference type="AlphaFoldDB" id="A0AAJ0CLZ0"/>
<keyword evidence="2" id="KW-0812">Transmembrane</keyword>
<name>A0AAJ0CLZ0_9HYPO</name>
<evidence type="ECO:0000313" key="4">
    <source>
        <dbReference type="Proteomes" id="UP001251528"/>
    </source>
</evidence>
<feature type="transmembrane region" description="Helical" evidence="2">
    <location>
        <begin position="110"/>
        <end position="128"/>
    </location>
</feature>
<keyword evidence="2" id="KW-1133">Transmembrane helix</keyword>
<keyword evidence="4" id="KW-1185">Reference proteome</keyword>
<proteinExistence type="predicted"/>
<sequence length="245" mass="27565">MLSANPMPAAPEPSPEEIWNSTQQQPVHLSDYHHTHIPASTSQQEASQPQSSTEPPMSVRVKAERLYIKGGSVGIRYVFILYTSYIQIVLSVISIIVAVGMLCLKPERDLLLAVVFYLCNSISTLFQLAICKFGPVSPSNARPSLLDIIMFASFTISWMCWSGCAFFYRDFFNDRIEDLKAASSVVPLNLIEMRELLRISEEMSFCVGILFLAQYGVMMVLCVRKFAPQEIEELFTCTEDQAEQV</sequence>
<evidence type="ECO:0000256" key="1">
    <source>
        <dbReference type="SAM" id="MobiDB-lite"/>
    </source>
</evidence>
<feature type="transmembrane region" description="Helical" evidence="2">
    <location>
        <begin position="148"/>
        <end position="168"/>
    </location>
</feature>
<dbReference type="Proteomes" id="UP001251528">
    <property type="component" value="Unassembled WGS sequence"/>
</dbReference>
<reference evidence="3" key="1">
    <citation type="submission" date="2023-06" db="EMBL/GenBank/DDBJ databases">
        <title>Conoideocrella luteorostrata (Hypocreales: Clavicipitaceae), a potential biocontrol fungus for elongate hemlock scale in United States Christmas tree production areas.</title>
        <authorList>
            <person name="Barrett H."/>
            <person name="Lovett B."/>
            <person name="Macias A.M."/>
            <person name="Stajich J.E."/>
            <person name="Kasson M.T."/>
        </authorList>
    </citation>
    <scope>NUCLEOTIDE SEQUENCE</scope>
    <source>
        <strain evidence="3">ARSEF 14590</strain>
    </source>
</reference>
<feature type="region of interest" description="Disordered" evidence="1">
    <location>
        <begin position="1"/>
        <end position="25"/>
    </location>
</feature>
<protein>
    <recommendedName>
        <fullName evidence="5">Transmembrane protein</fullName>
    </recommendedName>
</protein>
<accession>A0AAJ0CLZ0</accession>
<gene>
    <name evidence="3" type="ORF">QQS21_007000</name>
</gene>